<feature type="compositionally biased region" description="Basic and acidic residues" evidence="1">
    <location>
        <begin position="322"/>
        <end position="340"/>
    </location>
</feature>
<feature type="compositionally biased region" description="Acidic residues" evidence="1">
    <location>
        <begin position="304"/>
        <end position="321"/>
    </location>
</feature>
<feature type="region of interest" description="Disordered" evidence="1">
    <location>
        <begin position="82"/>
        <end position="110"/>
    </location>
</feature>
<reference evidence="2 3" key="1">
    <citation type="submission" date="2024-03" db="EMBL/GenBank/DDBJ databases">
        <title>Adaptation during the transition from Ophiocordyceps entomopathogen to insect associate is accompanied by gene loss and intensified selection.</title>
        <authorList>
            <person name="Ward C.M."/>
            <person name="Onetto C.A."/>
            <person name="Borneman A.R."/>
        </authorList>
    </citation>
    <scope>NUCLEOTIDE SEQUENCE [LARGE SCALE GENOMIC DNA]</scope>
    <source>
        <strain evidence="2">AWRI1</strain>
        <tissue evidence="2">Single Adult Female</tissue>
    </source>
</reference>
<evidence type="ECO:0000313" key="2">
    <source>
        <dbReference type="EMBL" id="KAK7579744.1"/>
    </source>
</evidence>
<dbReference type="EMBL" id="JBBCAQ010000034">
    <property type="protein sequence ID" value="KAK7579744.1"/>
    <property type="molecule type" value="Genomic_DNA"/>
</dbReference>
<comment type="caution">
    <text evidence="2">The sequence shown here is derived from an EMBL/GenBank/DDBJ whole genome shotgun (WGS) entry which is preliminary data.</text>
</comment>
<evidence type="ECO:0000313" key="3">
    <source>
        <dbReference type="Proteomes" id="UP001367676"/>
    </source>
</evidence>
<dbReference type="Proteomes" id="UP001367676">
    <property type="component" value="Unassembled WGS sequence"/>
</dbReference>
<sequence>MMIKLHTETLQALADFRLSKKLEYYPIIDVPRRHTFALLRNQQRMSKSSPDAASAAAGGENGARRRRSTFYVPLASDCVKAHSSKGDSAARRTASAASGRKPSSVADSKKATSRLSCAAAGVNGSARAIPSISVESPRNCAIGASSNQPAVKSKSSPLLRVSSKLLSSSVQALEALSNGGGSSNSSSCSINHKVPEKRSPLSLIRKSSSRKLPRSASNAAPRGAVVGASKNAKCECGGAYIAAGLDVSDADIVAIDEPPDLRLLEAYVRGGAGCADGDCGGQLANGDECGGRSAPGADERNGDREEEYEAAEEEDAEGAVEEEIRERLLKEREDRDDGVHSGRHGGGGQVEKCDSSGAATAAADVALAAPAIAAESQKQRSQKRFALVDIDIDIDIDTRHHRMC</sequence>
<name>A0AAN9TCS6_9HEMI</name>
<protein>
    <submittedName>
        <fullName evidence="2">Uncharacterized protein</fullName>
    </submittedName>
</protein>
<feature type="region of interest" description="Disordered" evidence="1">
    <location>
        <begin position="177"/>
        <end position="223"/>
    </location>
</feature>
<keyword evidence="3" id="KW-1185">Reference proteome</keyword>
<feature type="region of interest" description="Disordered" evidence="1">
    <location>
        <begin position="285"/>
        <end position="360"/>
    </location>
</feature>
<feature type="region of interest" description="Disordered" evidence="1">
    <location>
        <begin position="42"/>
        <end position="64"/>
    </location>
</feature>
<evidence type="ECO:0000256" key="1">
    <source>
        <dbReference type="SAM" id="MobiDB-lite"/>
    </source>
</evidence>
<proteinExistence type="predicted"/>
<dbReference type="AlphaFoldDB" id="A0AAN9TCS6"/>
<organism evidence="2 3">
    <name type="scientific">Parthenolecanium corni</name>
    <dbReference type="NCBI Taxonomy" id="536013"/>
    <lineage>
        <taxon>Eukaryota</taxon>
        <taxon>Metazoa</taxon>
        <taxon>Ecdysozoa</taxon>
        <taxon>Arthropoda</taxon>
        <taxon>Hexapoda</taxon>
        <taxon>Insecta</taxon>
        <taxon>Pterygota</taxon>
        <taxon>Neoptera</taxon>
        <taxon>Paraneoptera</taxon>
        <taxon>Hemiptera</taxon>
        <taxon>Sternorrhyncha</taxon>
        <taxon>Coccoidea</taxon>
        <taxon>Coccidae</taxon>
        <taxon>Parthenolecanium</taxon>
    </lineage>
</organism>
<feature type="compositionally biased region" description="Low complexity" evidence="1">
    <location>
        <begin position="91"/>
        <end position="100"/>
    </location>
</feature>
<gene>
    <name evidence="2" type="ORF">V9T40_000373</name>
</gene>
<accession>A0AAN9TCS6</accession>
<feature type="compositionally biased region" description="Low complexity" evidence="1">
    <location>
        <begin position="48"/>
        <end position="58"/>
    </location>
</feature>